<dbReference type="EMBL" id="CP055904">
    <property type="protein sequence ID" value="QMR38077.1"/>
    <property type="molecule type" value="Genomic_DNA"/>
</dbReference>
<dbReference type="PROSITE" id="PS51257">
    <property type="entry name" value="PROKAR_LIPOPROTEIN"/>
    <property type="match status" value="1"/>
</dbReference>
<dbReference type="AlphaFoldDB" id="A0AAP9U4A1"/>
<accession>A0AAP9U4A1</accession>
<evidence type="ECO:0000313" key="2">
    <source>
        <dbReference type="Proteomes" id="UP000514462"/>
    </source>
</evidence>
<protein>
    <recommendedName>
        <fullName evidence="3">Lipoprotein</fullName>
    </recommendedName>
</protein>
<name>A0AAP9U4A1_KLEAE</name>
<evidence type="ECO:0000313" key="1">
    <source>
        <dbReference type="EMBL" id="QMR38077.1"/>
    </source>
</evidence>
<reference evidence="2" key="1">
    <citation type="submission" date="2020-06" db="EMBL/GenBank/DDBJ databases">
        <title>REHAB project genomes.</title>
        <authorList>
            <person name="Shaw L.P."/>
        </authorList>
    </citation>
    <scope>NUCLEOTIDE SEQUENCE [LARGE SCALE GENOMIC DNA]</scope>
    <source>
        <strain evidence="2">RHBSTW-00938</strain>
    </source>
</reference>
<organism evidence="1 2">
    <name type="scientific">Klebsiella aerogenes</name>
    <name type="common">Enterobacter aerogenes</name>
    <dbReference type="NCBI Taxonomy" id="548"/>
    <lineage>
        <taxon>Bacteria</taxon>
        <taxon>Pseudomonadati</taxon>
        <taxon>Pseudomonadota</taxon>
        <taxon>Gammaproteobacteria</taxon>
        <taxon>Enterobacterales</taxon>
        <taxon>Enterobacteriaceae</taxon>
        <taxon>Klebsiella/Raoultella group</taxon>
        <taxon>Klebsiella</taxon>
    </lineage>
</organism>
<dbReference type="Proteomes" id="UP000514462">
    <property type="component" value="Chromosome"/>
</dbReference>
<evidence type="ECO:0008006" key="3">
    <source>
        <dbReference type="Google" id="ProtNLM"/>
    </source>
</evidence>
<gene>
    <name evidence="1" type="ORF">HV331_00560</name>
</gene>
<proteinExistence type="predicted"/>
<sequence>MIFRVLFVFFAVLSASGCVQKTLDERISEAKGKYVAQSATGSSDLDPTQDVNPLVRLECSTKAGTKISALVNGTSQIVTISGAVFRYVDRFDDSNGKDTLMFGRVNHGEKYALFIQMDSFPVPLTMYSEKMGVISFSCQPYTE</sequence>